<evidence type="ECO:0000313" key="3">
    <source>
        <dbReference type="EMBL" id="MDA2803463.1"/>
    </source>
</evidence>
<feature type="domain" description="Peptidoglycan binding-like" evidence="2">
    <location>
        <begin position="132"/>
        <end position="182"/>
    </location>
</feature>
<dbReference type="PANTHER" id="PTHR30469:SF33">
    <property type="entry name" value="SLR1207 PROTEIN"/>
    <property type="match status" value="1"/>
</dbReference>
<keyword evidence="1" id="KW-0732">Signal</keyword>
<protein>
    <submittedName>
        <fullName evidence="3">Peptidoglycan-binding protein</fullName>
    </submittedName>
</protein>
<comment type="caution">
    <text evidence="3">The sequence shown here is derived from an EMBL/GenBank/DDBJ whole genome shotgun (WGS) entry which is preliminary data.</text>
</comment>
<dbReference type="InterPro" id="IPR036365">
    <property type="entry name" value="PGBD-like_sf"/>
</dbReference>
<evidence type="ECO:0000313" key="4">
    <source>
        <dbReference type="Proteomes" id="UP001165685"/>
    </source>
</evidence>
<feature type="chain" id="PRO_5045485777" evidence="1">
    <location>
        <begin position="35"/>
        <end position="366"/>
    </location>
</feature>
<evidence type="ECO:0000256" key="1">
    <source>
        <dbReference type="SAM" id="SignalP"/>
    </source>
</evidence>
<proteinExistence type="predicted"/>
<name>A0ABT4TFI6_9ACTN</name>
<keyword evidence="4" id="KW-1185">Reference proteome</keyword>
<dbReference type="Gene3D" id="2.40.420.20">
    <property type="match status" value="1"/>
</dbReference>
<gene>
    <name evidence="3" type="ORF">O4U47_02985</name>
</gene>
<accession>A0ABT4TFI6</accession>
<dbReference type="Gene3D" id="1.10.101.10">
    <property type="entry name" value="PGBD-like superfamily/PGBD"/>
    <property type="match status" value="1"/>
</dbReference>
<dbReference type="Proteomes" id="UP001165685">
    <property type="component" value="Unassembled WGS sequence"/>
</dbReference>
<feature type="signal peptide" evidence="1">
    <location>
        <begin position="1"/>
        <end position="34"/>
    </location>
</feature>
<organism evidence="3 4">
    <name type="scientific">Nocardiopsis suaedae</name>
    <dbReference type="NCBI Taxonomy" id="3018444"/>
    <lineage>
        <taxon>Bacteria</taxon>
        <taxon>Bacillati</taxon>
        <taxon>Actinomycetota</taxon>
        <taxon>Actinomycetes</taxon>
        <taxon>Streptosporangiales</taxon>
        <taxon>Nocardiopsidaceae</taxon>
        <taxon>Nocardiopsis</taxon>
    </lineage>
</organism>
<dbReference type="InterPro" id="IPR002477">
    <property type="entry name" value="Peptidoglycan-bd-like"/>
</dbReference>
<dbReference type="EMBL" id="JAQFWP010000003">
    <property type="protein sequence ID" value="MDA2803463.1"/>
    <property type="molecule type" value="Genomic_DNA"/>
</dbReference>
<sequence length="366" mass="37053">MSVGTPRPRRRGPGTRTAIVVLVLLLLAAAGAMAAVWAREAPEEGGGAAEAPGATARVERTTLEERVALDGELGYGGGGSVVSAGEGVLTWMPESGAVIAPGSRLYEVDGDPVVLLRGDKPAFRVLAAGDEGEDVRRLEQALSELGYGGFTVDRAYTGLTAYAVKRWQRDAGLPQTGEVDPADVWFAPGPLRISGTEAAVGERTAPSSPVLSATSGDRVVRLPLEVGDRALVDEGDEVGVTLPGGEETTGEVLSVGSVAEEDGGEDEDGGGDPVVDVLIGLGEVPEGAFLDKGTAEVALVGDTAEDVLAVPVGALIPMPGDGYGVSAVGADGQVDDVAVTTGMFADGKVEVSGDGIEEGTEVVVPE</sequence>
<dbReference type="SUPFAM" id="SSF47090">
    <property type="entry name" value="PGBD-like"/>
    <property type="match status" value="1"/>
</dbReference>
<evidence type="ECO:0000259" key="2">
    <source>
        <dbReference type="Pfam" id="PF01471"/>
    </source>
</evidence>
<dbReference type="InterPro" id="IPR036366">
    <property type="entry name" value="PGBDSf"/>
</dbReference>
<dbReference type="Pfam" id="PF01471">
    <property type="entry name" value="PG_binding_1"/>
    <property type="match status" value="1"/>
</dbReference>
<reference evidence="3" key="1">
    <citation type="submission" date="2023-01" db="EMBL/GenBank/DDBJ databases">
        <title>Draft genome sequence of Nocardiopsis sp. LSu2-4 isolated from halophytes.</title>
        <authorList>
            <person name="Duangmal K."/>
            <person name="Chantavorakit T."/>
        </authorList>
    </citation>
    <scope>NUCLEOTIDE SEQUENCE</scope>
    <source>
        <strain evidence="3">LSu2-4</strain>
    </source>
</reference>
<dbReference type="PANTHER" id="PTHR30469">
    <property type="entry name" value="MULTIDRUG RESISTANCE PROTEIN MDTA"/>
    <property type="match status" value="1"/>
</dbReference>
<dbReference type="RefSeq" id="WP_270675953.1">
    <property type="nucleotide sequence ID" value="NZ_JAQFWP010000003.1"/>
</dbReference>